<organism evidence="5 6">
    <name type="scientific">Corynebacterium pseudodiphtheriticum</name>
    <dbReference type="NCBI Taxonomy" id="37637"/>
    <lineage>
        <taxon>Bacteria</taxon>
        <taxon>Bacillati</taxon>
        <taxon>Actinomycetota</taxon>
        <taxon>Actinomycetes</taxon>
        <taxon>Mycobacteriales</taxon>
        <taxon>Corynebacteriaceae</taxon>
        <taxon>Corynebacterium</taxon>
    </lineage>
</organism>
<evidence type="ECO:0000313" key="5">
    <source>
        <dbReference type="EMBL" id="MDK4307479.1"/>
    </source>
</evidence>
<evidence type="ECO:0000256" key="3">
    <source>
        <dbReference type="ARBA" id="ARBA00047549"/>
    </source>
</evidence>
<evidence type="ECO:0000259" key="4">
    <source>
        <dbReference type="PROSITE" id="PS50206"/>
    </source>
</evidence>
<dbReference type="Gene3D" id="3.40.250.10">
    <property type="entry name" value="Rhodanese-like domain"/>
    <property type="match status" value="2"/>
</dbReference>
<reference evidence="5" key="1">
    <citation type="submission" date="2023-05" db="EMBL/GenBank/DDBJ databases">
        <title>Metabolic capabilities are highly conserved among human nasal-associated Corynebacterium species in pangenomic analyses.</title>
        <authorList>
            <person name="Tran T.H."/>
            <person name="Roberts A.Q."/>
            <person name="Escapa I.F."/>
            <person name="Gao W."/>
            <person name="Conlan S."/>
            <person name="Kong H."/>
            <person name="Segre J.A."/>
            <person name="Kelly M.S."/>
            <person name="Lemon K.P."/>
        </authorList>
    </citation>
    <scope>NUCLEOTIDE SEQUENCE</scope>
    <source>
        <strain evidence="5">KPL2773</strain>
    </source>
</reference>
<keyword evidence="5" id="KW-0808">Transferase</keyword>
<dbReference type="EMBL" id="JASNVH010000011">
    <property type="protein sequence ID" value="MDK4307479.1"/>
    <property type="molecule type" value="Genomic_DNA"/>
</dbReference>
<accession>A0AAP4BQF9</accession>
<dbReference type="Pfam" id="PF00581">
    <property type="entry name" value="Rhodanese"/>
    <property type="match status" value="2"/>
</dbReference>
<dbReference type="SMART" id="SM00450">
    <property type="entry name" value="RHOD"/>
    <property type="match status" value="2"/>
</dbReference>
<evidence type="ECO:0000256" key="2">
    <source>
        <dbReference type="ARBA" id="ARBA00022737"/>
    </source>
</evidence>
<sequence>MSVLVSAEELHEKIHRGDKLTLLATTWVPGQGNSFRQFRAGHIPTAQHVNPAIALAGLPGSKAGRNPLPDPARLQANVNRWGLREDRPVVVYDDGQGFFAGRAWWVLRWAGIKNVSILDGGLAQWHRAGFDTMCGPGNIAMGSALTIRPGSMPAATIDEVRNFDGTLVDTRSFWRYSGRQENLDLKAGHIPGAVNASMRDLLTPNRLAKSQEEIREVFAQAGVTRGEGTVFYSGSGNHSGLALALAEHAGITGASHYVGGWSQWSANAANPVETSR</sequence>
<comment type="catalytic activity">
    <reaction evidence="3">
        <text>thiosulfate + hydrogen cyanide = thiocyanate + sulfite + 2 H(+)</text>
        <dbReference type="Rhea" id="RHEA:16881"/>
        <dbReference type="ChEBI" id="CHEBI:15378"/>
        <dbReference type="ChEBI" id="CHEBI:17359"/>
        <dbReference type="ChEBI" id="CHEBI:18022"/>
        <dbReference type="ChEBI" id="CHEBI:18407"/>
        <dbReference type="ChEBI" id="CHEBI:33542"/>
        <dbReference type="EC" id="2.8.1.1"/>
    </reaction>
</comment>
<dbReference type="InterPro" id="IPR051126">
    <property type="entry name" value="Thiosulfate_sulfurtransferase"/>
</dbReference>
<dbReference type="AlphaFoldDB" id="A0AAP4BQF9"/>
<dbReference type="GeneID" id="42782090"/>
<feature type="domain" description="Rhodanese" evidence="4">
    <location>
        <begin position="161"/>
        <end position="273"/>
    </location>
</feature>
<feature type="domain" description="Rhodanese" evidence="4">
    <location>
        <begin position="16"/>
        <end position="134"/>
    </location>
</feature>
<name>A0AAP4BQF9_9CORY</name>
<dbReference type="InterPro" id="IPR036873">
    <property type="entry name" value="Rhodanese-like_dom_sf"/>
</dbReference>
<dbReference type="CDD" id="cd01448">
    <property type="entry name" value="TST_Repeat_1"/>
    <property type="match status" value="1"/>
</dbReference>
<gene>
    <name evidence="5" type="ORF">QPX42_08005</name>
</gene>
<evidence type="ECO:0000256" key="1">
    <source>
        <dbReference type="ARBA" id="ARBA00012245"/>
    </source>
</evidence>
<dbReference type="PANTHER" id="PTHR43855:SF1">
    <property type="entry name" value="THIOSULFATE SULFURTRANSFERASE"/>
    <property type="match status" value="1"/>
</dbReference>
<dbReference type="EC" id="2.8.1.1" evidence="1"/>
<dbReference type="PROSITE" id="PS50206">
    <property type="entry name" value="RHODANESE_3"/>
    <property type="match status" value="2"/>
</dbReference>
<keyword evidence="2" id="KW-0677">Repeat</keyword>
<dbReference type="PANTHER" id="PTHR43855">
    <property type="entry name" value="THIOSULFATE SULFURTRANSFERASE"/>
    <property type="match status" value="1"/>
</dbReference>
<proteinExistence type="predicted"/>
<dbReference type="Proteomes" id="UP001224412">
    <property type="component" value="Unassembled WGS sequence"/>
</dbReference>
<protein>
    <recommendedName>
        <fullName evidence="1">thiosulfate sulfurtransferase</fullName>
        <ecNumber evidence="1">2.8.1.1</ecNumber>
    </recommendedName>
</protein>
<comment type="caution">
    <text evidence="5">The sequence shown here is derived from an EMBL/GenBank/DDBJ whole genome shotgun (WGS) entry which is preliminary data.</text>
</comment>
<dbReference type="GO" id="GO:0004792">
    <property type="term" value="F:thiosulfate-cyanide sulfurtransferase activity"/>
    <property type="evidence" value="ECO:0007669"/>
    <property type="project" value="UniProtKB-EC"/>
</dbReference>
<dbReference type="InterPro" id="IPR001763">
    <property type="entry name" value="Rhodanese-like_dom"/>
</dbReference>
<dbReference type="SUPFAM" id="SSF52821">
    <property type="entry name" value="Rhodanese/Cell cycle control phosphatase"/>
    <property type="match status" value="2"/>
</dbReference>
<evidence type="ECO:0000313" key="6">
    <source>
        <dbReference type="Proteomes" id="UP001224412"/>
    </source>
</evidence>
<dbReference type="RefSeq" id="WP_021351988.1">
    <property type="nucleotide sequence ID" value="NZ_CP051667.1"/>
</dbReference>